<accession>A0AAE0VYA9</accession>
<reference evidence="11" key="1">
    <citation type="journal article" date="2021" name="Genome Biol. Evol.">
        <title>A High-Quality Reference Genome for a Parasitic Bivalve with Doubly Uniparental Inheritance (Bivalvia: Unionida).</title>
        <authorList>
            <person name="Smith C.H."/>
        </authorList>
    </citation>
    <scope>NUCLEOTIDE SEQUENCE</scope>
    <source>
        <strain evidence="11">CHS0354</strain>
    </source>
</reference>
<feature type="transmembrane region" description="Helical" evidence="9">
    <location>
        <begin position="159"/>
        <end position="178"/>
    </location>
</feature>
<evidence type="ECO:0000256" key="1">
    <source>
        <dbReference type="ARBA" id="ARBA00004651"/>
    </source>
</evidence>
<reference evidence="11" key="2">
    <citation type="journal article" date="2021" name="Genome Biol. Evol.">
        <title>Developing a high-quality reference genome for a parasitic bivalve with doubly uniparental inheritance (Bivalvia: Unionida).</title>
        <authorList>
            <person name="Smith C.H."/>
        </authorList>
    </citation>
    <scope>NUCLEOTIDE SEQUENCE</scope>
    <source>
        <strain evidence="11">CHS0354</strain>
        <tissue evidence="11">Mantle</tissue>
    </source>
</reference>
<dbReference type="GO" id="GO:0004930">
    <property type="term" value="F:G protein-coupled receptor activity"/>
    <property type="evidence" value="ECO:0007669"/>
    <property type="project" value="UniProtKB-KW"/>
</dbReference>
<gene>
    <name evidence="11" type="ORF">CHS0354_015448</name>
</gene>
<keyword evidence="2" id="KW-1003">Cell membrane</keyword>
<feature type="transmembrane region" description="Helical" evidence="9">
    <location>
        <begin position="124"/>
        <end position="147"/>
    </location>
</feature>
<keyword evidence="4 9" id="KW-1133">Transmembrane helix</keyword>
<dbReference type="SUPFAM" id="SSF81321">
    <property type="entry name" value="Family A G protein-coupled receptor-like"/>
    <property type="match status" value="1"/>
</dbReference>
<dbReference type="PANTHER" id="PTHR24228:SF59">
    <property type="entry name" value="NEUROPEPTIDE RECEPTOR 15"/>
    <property type="match status" value="1"/>
</dbReference>
<dbReference type="AlphaFoldDB" id="A0AAE0VYA9"/>
<dbReference type="InterPro" id="IPR017452">
    <property type="entry name" value="GPCR_Rhodpsn_7TM"/>
</dbReference>
<evidence type="ECO:0000256" key="2">
    <source>
        <dbReference type="ARBA" id="ARBA00022475"/>
    </source>
</evidence>
<evidence type="ECO:0000256" key="3">
    <source>
        <dbReference type="ARBA" id="ARBA00022692"/>
    </source>
</evidence>
<evidence type="ECO:0000256" key="7">
    <source>
        <dbReference type="ARBA" id="ARBA00023170"/>
    </source>
</evidence>
<evidence type="ECO:0000256" key="6">
    <source>
        <dbReference type="ARBA" id="ARBA00023136"/>
    </source>
</evidence>
<proteinExistence type="predicted"/>
<reference evidence="11" key="3">
    <citation type="submission" date="2023-05" db="EMBL/GenBank/DDBJ databases">
        <authorList>
            <person name="Smith C.H."/>
        </authorList>
    </citation>
    <scope>NUCLEOTIDE SEQUENCE</scope>
    <source>
        <strain evidence="11">CHS0354</strain>
        <tissue evidence="11">Mantle</tissue>
    </source>
</reference>
<organism evidence="11 12">
    <name type="scientific">Potamilus streckersoni</name>
    <dbReference type="NCBI Taxonomy" id="2493646"/>
    <lineage>
        <taxon>Eukaryota</taxon>
        <taxon>Metazoa</taxon>
        <taxon>Spiralia</taxon>
        <taxon>Lophotrochozoa</taxon>
        <taxon>Mollusca</taxon>
        <taxon>Bivalvia</taxon>
        <taxon>Autobranchia</taxon>
        <taxon>Heteroconchia</taxon>
        <taxon>Palaeoheterodonta</taxon>
        <taxon>Unionida</taxon>
        <taxon>Unionoidea</taxon>
        <taxon>Unionidae</taxon>
        <taxon>Ambleminae</taxon>
        <taxon>Lampsilini</taxon>
        <taxon>Potamilus</taxon>
    </lineage>
</organism>
<keyword evidence="8" id="KW-0807">Transducer</keyword>
<dbReference type="PRINTS" id="PR00237">
    <property type="entry name" value="GPCRRHODOPSN"/>
</dbReference>
<evidence type="ECO:0000256" key="9">
    <source>
        <dbReference type="SAM" id="Phobius"/>
    </source>
</evidence>
<keyword evidence="5" id="KW-0297">G-protein coupled receptor</keyword>
<sequence>MPKKLIELNNITKENKMVLNFTGLDNLTNAEVNWMQDLPLSMYMTVAYLLIVAVIIGLSGNIFVTVAVLINKRLHVQVYALLLQVAILNALFMAFVVPTNIYALLNPLWLPSTMFCRIIIYVSYSLRCTSGLLLLVISVYRCALVCYSNVYKRIKSPKVVAGCCVFVWLETIVLVSGLGERVYFSLDSRTCVLEGKYLGTALVIFVYLPFLLVPIAMYLNIVLFVRKARQRVQAHINFSSRNDTESNKLTVMTAFISLNHMVTGVVPGIASSAIQENHPWRGKVIVLAIFLFRITPVMDCIIYFFCNKSIRSSLVNMFTSLKPSNTINASSGTQAQNMSSIESQNRNVNPLDIMTRNQLSAYQ</sequence>
<dbReference type="EMBL" id="JAEAOA010000957">
    <property type="protein sequence ID" value="KAK3594449.1"/>
    <property type="molecule type" value="Genomic_DNA"/>
</dbReference>
<feature type="domain" description="G-protein coupled receptors family 1 profile" evidence="10">
    <location>
        <begin position="60"/>
        <end position="303"/>
    </location>
</feature>
<evidence type="ECO:0000313" key="11">
    <source>
        <dbReference type="EMBL" id="KAK3594449.1"/>
    </source>
</evidence>
<dbReference type="Gene3D" id="1.20.1070.10">
    <property type="entry name" value="Rhodopsin 7-helix transmembrane proteins"/>
    <property type="match status" value="1"/>
</dbReference>
<keyword evidence="3 9" id="KW-0812">Transmembrane</keyword>
<keyword evidence="7" id="KW-0675">Receptor</keyword>
<dbReference type="PROSITE" id="PS50262">
    <property type="entry name" value="G_PROTEIN_RECEP_F1_2"/>
    <property type="match status" value="1"/>
</dbReference>
<dbReference type="CDD" id="cd00637">
    <property type="entry name" value="7tm_classA_rhodopsin-like"/>
    <property type="match status" value="1"/>
</dbReference>
<keyword evidence="12" id="KW-1185">Reference proteome</keyword>
<dbReference type="InterPro" id="IPR000276">
    <property type="entry name" value="GPCR_Rhodpsn"/>
</dbReference>
<feature type="transmembrane region" description="Helical" evidence="9">
    <location>
        <begin position="46"/>
        <end position="69"/>
    </location>
</feature>
<evidence type="ECO:0000256" key="5">
    <source>
        <dbReference type="ARBA" id="ARBA00023040"/>
    </source>
</evidence>
<dbReference type="PANTHER" id="PTHR24228">
    <property type="entry name" value="B2 BRADYKININ RECEPTOR/ANGIOTENSIN II RECEPTOR"/>
    <property type="match status" value="1"/>
</dbReference>
<comment type="caution">
    <text evidence="11">The sequence shown here is derived from an EMBL/GenBank/DDBJ whole genome shotgun (WGS) entry which is preliminary data.</text>
</comment>
<evidence type="ECO:0000256" key="4">
    <source>
        <dbReference type="ARBA" id="ARBA00022989"/>
    </source>
</evidence>
<feature type="transmembrane region" description="Helical" evidence="9">
    <location>
        <begin position="284"/>
        <end position="305"/>
    </location>
</feature>
<protein>
    <recommendedName>
        <fullName evidence="10">G-protein coupled receptors family 1 profile domain-containing protein</fullName>
    </recommendedName>
</protein>
<keyword evidence="6 9" id="KW-0472">Membrane</keyword>
<comment type="subcellular location">
    <subcellularLocation>
        <location evidence="1">Cell membrane</location>
        <topology evidence="1">Multi-pass membrane protein</topology>
    </subcellularLocation>
</comment>
<evidence type="ECO:0000259" key="10">
    <source>
        <dbReference type="PROSITE" id="PS50262"/>
    </source>
</evidence>
<dbReference type="Proteomes" id="UP001195483">
    <property type="component" value="Unassembled WGS sequence"/>
</dbReference>
<feature type="transmembrane region" description="Helical" evidence="9">
    <location>
        <begin position="81"/>
        <end position="104"/>
    </location>
</feature>
<evidence type="ECO:0000313" key="12">
    <source>
        <dbReference type="Proteomes" id="UP001195483"/>
    </source>
</evidence>
<name>A0AAE0VYA9_9BIVA</name>
<feature type="transmembrane region" description="Helical" evidence="9">
    <location>
        <begin position="198"/>
        <end position="225"/>
    </location>
</feature>
<dbReference type="Pfam" id="PF00001">
    <property type="entry name" value="7tm_1"/>
    <property type="match status" value="1"/>
</dbReference>
<dbReference type="GO" id="GO:0005886">
    <property type="term" value="C:plasma membrane"/>
    <property type="evidence" value="ECO:0007669"/>
    <property type="project" value="UniProtKB-SubCell"/>
</dbReference>
<evidence type="ECO:0000256" key="8">
    <source>
        <dbReference type="ARBA" id="ARBA00023224"/>
    </source>
</evidence>